<dbReference type="AlphaFoldDB" id="A0A0B5NZ61"/>
<dbReference type="RefSeq" id="WP_000973719.1">
    <property type="nucleotide sequence ID" value="NZ_CP009335.1"/>
</dbReference>
<gene>
    <name evidence="6" type="ORF">BF38_4308</name>
    <name evidence="7" type="ORF">FOC89_29285</name>
</gene>
<evidence type="ECO:0000256" key="2">
    <source>
        <dbReference type="ARBA" id="ARBA00022692"/>
    </source>
</evidence>
<feature type="transmembrane region" description="Helical" evidence="5">
    <location>
        <begin position="91"/>
        <end position="112"/>
    </location>
</feature>
<reference evidence="7 9" key="2">
    <citation type="submission" date="2020-05" db="EMBL/GenBank/DDBJ databases">
        <title>FDA dAtabase for Regulatory Grade micrObial Sequences (FDA-ARGOS): Supporting development and validation of Infectious Disease Dx tests.</title>
        <authorList>
            <person name="Nelson B."/>
            <person name="Plummer A."/>
            <person name="Tallon L."/>
            <person name="Sadzewicz L."/>
            <person name="Zhao X."/>
            <person name="Vavikolanu K."/>
            <person name="Mehta A."/>
            <person name="Aluvathingal J."/>
            <person name="Nadendla S."/>
            <person name="Myers T."/>
            <person name="Yan Y."/>
            <person name="Sichtig H."/>
        </authorList>
    </citation>
    <scope>NUCLEOTIDE SEQUENCE [LARGE SCALE GENOMIC DNA]</scope>
    <source>
        <strain evidence="7 9">FDAARGOS_795</strain>
    </source>
</reference>
<keyword evidence="2 5" id="KW-0812">Transmembrane</keyword>
<evidence type="ECO:0000256" key="4">
    <source>
        <dbReference type="ARBA" id="ARBA00023136"/>
    </source>
</evidence>
<evidence type="ECO:0000313" key="8">
    <source>
        <dbReference type="Proteomes" id="UP000031876"/>
    </source>
</evidence>
<sequence>MMIVLQVVLAIFIVVGGFIKIFRISFQIEHWRQYQYSLWFMSIIGFIEIIGAIGIIGGIWNQYLALGANTLLAVLMVGAIHAHIFRAKQSILMAIPALLCFILSMGIIIWNLNTFS</sequence>
<name>A0A0B5NZ61_BACTU</name>
<dbReference type="GO" id="GO:0016020">
    <property type="term" value="C:membrane"/>
    <property type="evidence" value="ECO:0007669"/>
    <property type="project" value="UniProtKB-SubCell"/>
</dbReference>
<reference evidence="6 8" key="1">
    <citation type="journal article" date="2015" name="Genome Announc.">
        <title>Complete genome sequences for 35 biothreat assay-relevant bacillus species.</title>
        <authorList>
            <person name="Johnson S.L."/>
            <person name="Daligault H.E."/>
            <person name="Davenport K.W."/>
            <person name="Jaissle J."/>
            <person name="Frey K.G."/>
            <person name="Ladner J.T."/>
            <person name="Broomall S.M."/>
            <person name="Bishop-Lilly K.A."/>
            <person name="Bruce D.C."/>
            <person name="Gibbons H.S."/>
            <person name="Coyne S.R."/>
            <person name="Lo C.C."/>
            <person name="Meincke L."/>
            <person name="Munk A.C."/>
            <person name="Koroleva G.I."/>
            <person name="Rosenzweig C.N."/>
            <person name="Palacios G.F."/>
            <person name="Redden C.L."/>
            <person name="Minogue T.D."/>
            <person name="Chain P.S."/>
        </authorList>
    </citation>
    <scope>NUCLEOTIDE SEQUENCE [LARGE SCALE GENOMIC DNA]</scope>
    <source>
        <strain evidence="6 8">HD1011</strain>
    </source>
</reference>
<proteinExistence type="predicted"/>
<evidence type="ECO:0000313" key="6">
    <source>
        <dbReference type="EMBL" id="AJG78737.1"/>
    </source>
</evidence>
<dbReference type="KEGG" id="btw:BF38_4308"/>
<dbReference type="InterPro" id="IPR032808">
    <property type="entry name" value="DoxX"/>
</dbReference>
<keyword evidence="4 5" id="KW-0472">Membrane</keyword>
<organism evidence="7 9">
    <name type="scientific">Bacillus thuringiensis</name>
    <dbReference type="NCBI Taxonomy" id="1428"/>
    <lineage>
        <taxon>Bacteria</taxon>
        <taxon>Bacillati</taxon>
        <taxon>Bacillota</taxon>
        <taxon>Bacilli</taxon>
        <taxon>Bacillales</taxon>
        <taxon>Bacillaceae</taxon>
        <taxon>Bacillus</taxon>
        <taxon>Bacillus cereus group</taxon>
    </lineage>
</organism>
<dbReference type="Proteomes" id="UP000501107">
    <property type="component" value="Chromosome"/>
</dbReference>
<evidence type="ECO:0000313" key="7">
    <source>
        <dbReference type="EMBL" id="QKH27875.1"/>
    </source>
</evidence>
<keyword evidence="3 5" id="KW-1133">Transmembrane helix</keyword>
<dbReference type="Proteomes" id="UP000031876">
    <property type="component" value="Chromosome"/>
</dbReference>
<dbReference type="EMBL" id="CP009335">
    <property type="protein sequence ID" value="AJG78737.1"/>
    <property type="molecule type" value="Genomic_DNA"/>
</dbReference>
<dbReference type="EMBL" id="CP053980">
    <property type="protein sequence ID" value="QKH27875.1"/>
    <property type="molecule type" value="Genomic_DNA"/>
</dbReference>
<comment type="subcellular location">
    <subcellularLocation>
        <location evidence="1">Membrane</location>
        <topology evidence="1">Multi-pass membrane protein</topology>
    </subcellularLocation>
</comment>
<feature type="transmembrane region" description="Helical" evidence="5">
    <location>
        <begin position="66"/>
        <end position="84"/>
    </location>
</feature>
<feature type="transmembrane region" description="Helical" evidence="5">
    <location>
        <begin position="38"/>
        <end position="60"/>
    </location>
</feature>
<evidence type="ECO:0000256" key="1">
    <source>
        <dbReference type="ARBA" id="ARBA00004141"/>
    </source>
</evidence>
<protein>
    <submittedName>
        <fullName evidence="7">DoxX family protein</fullName>
    </submittedName>
    <submittedName>
        <fullName evidence="6">DoxX-like family protein</fullName>
    </submittedName>
</protein>
<feature type="transmembrane region" description="Helical" evidence="5">
    <location>
        <begin position="6"/>
        <end position="26"/>
    </location>
</feature>
<evidence type="ECO:0000256" key="5">
    <source>
        <dbReference type="SAM" id="Phobius"/>
    </source>
</evidence>
<accession>A0A0B5NZ61</accession>
<evidence type="ECO:0000313" key="9">
    <source>
        <dbReference type="Proteomes" id="UP000501107"/>
    </source>
</evidence>
<dbReference type="Pfam" id="PF13564">
    <property type="entry name" value="DoxX_2"/>
    <property type="match status" value="1"/>
</dbReference>
<evidence type="ECO:0000256" key="3">
    <source>
        <dbReference type="ARBA" id="ARBA00022989"/>
    </source>
</evidence>